<name>A0A315Y4Q4_RUMFL</name>
<sequence length="306" mass="33723">MDYRPEGCFFSTESNQRMISSYEGLAEAMEKGIILEAKAVLCTSTHDLIVELPCAKGIIPREEGAIGVKEGNTRDIALISRVNKAVCFKVKELALGDNDELIAKLSRKDAQLQCTEEYISKLSAGDIIDAKVTHLEQFGSFVDIGCGIPSLIPIDVMSVSRISHPSDRFKTGQMIKAVVKGNDNGRIYLSHKELLGTWEENACQFRAGETVPGIVRSIENYGIFVELAPNLAGLAEPKEGVHAGQSVSVYIKAIISDKMKIKLIIVDVCSESSEPMPLHYFTDNDRISIWQYSTEGSDKDIRTVFE</sequence>
<dbReference type="OrthoDB" id="1777747at2"/>
<evidence type="ECO:0000259" key="4">
    <source>
        <dbReference type="PROSITE" id="PS50126"/>
    </source>
</evidence>
<organism evidence="5 6">
    <name type="scientific">Ruminococcus flavefaciens</name>
    <dbReference type="NCBI Taxonomy" id="1265"/>
    <lineage>
        <taxon>Bacteria</taxon>
        <taxon>Bacillati</taxon>
        <taxon>Bacillota</taxon>
        <taxon>Clostridia</taxon>
        <taxon>Eubacteriales</taxon>
        <taxon>Oscillospiraceae</taxon>
        <taxon>Ruminococcus</taxon>
    </lineage>
</organism>
<protein>
    <submittedName>
        <fullName evidence="5">Small subunit ribosomal protein S1</fullName>
    </submittedName>
</protein>
<evidence type="ECO:0000256" key="3">
    <source>
        <dbReference type="ARBA" id="ARBA00023274"/>
    </source>
</evidence>
<dbReference type="SMART" id="SM00316">
    <property type="entry name" value="S1"/>
    <property type="match status" value="3"/>
</dbReference>
<comment type="caution">
    <text evidence="5">The sequence shown here is derived from an EMBL/GenBank/DDBJ whole genome shotgun (WGS) entry which is preliminary data.</text>
</comment>
<reference evidence="5 6" key="1">
    <citation type="submission" date="2018-05" db="EMBL/GenBank/DDBJ databases">
        <title>The Hungate 1000. A catalogue of reference genomes from the rumen microbiome.</title>
        <authorList>
            <person name="Kelly W."/>
        </authorList>
    </citation>
    <scope>NUCLEOTIDE SEQUENCE [LARGE SCALE GENOMIC DNA]</scope>
    <source>
        <strain evidence="5 6">SAb67</strain>
    </source>
</reference>
<dbReference type="GO" id="GO:0006412">
    <property type="term" value="P:translation"/>
    <property type="evidence" value="ECO:0007669"/>
    <property type="project" value="TreeGrafter"/>
</dbReference>
<dbReference type="SUPFAM" id="SSF50249">
    <property type="entry name" value="Nucleic acid-binding proteins"/>
    <property type="match status" value="2"/>
</dbReference>
<dbReference type="PROSITE" id="PS50126">
    <property type="entry name" value="S1"/>
    <property type="match status" value="2"/>
</dbReference>
<dbReference type="InterPro" id="IPR012340">
    <property type="entry name" value="NA-bd_OB-fold"/>
</dbReference>
<dbReference type="InterPro" id="IPR050437">
    <property type="entry name" value="Ribos_protein_bS1-like"/>
</dbReference>
<gene>
    <name evidence="5" type="ORF">IE37_00250</name>
</gene>
<evidence type="ECO:0000313" key="6">
    <source>
        <dbReference type="Proteomes" id="UP000245720"/>
    </source>
</evidence>
<keyword evidence="3" id="KW-0687">Ribonucleoprotein</keyword>
<feature type="domain" description="S1 motif" evidence="4">
    <location>
        <begin position="125"/>
        <end position="192"/>
    </location>
</feature>
<dbReference type="Pfam" id="PF00575">
    <property type="entry name" value="S1"/>
    <property type="match status" value="1"/>
</dbReference>
<dbReference type="PANTHER" id="PTHR10724:SF7">
    <property type="entry name" value="SMALL RIBOSOMAL SUBUNIT PROTEIN BS1C"/>
    <property type="match status" value="1"/>
</dbReference>
<dbReference type="Gene3D" id="2.40.50.140">
    <property type="entry name" value="Nucleic acid-binding proteins"/>
    <property type="match status" value="2"/>
</dbReference>
<proteinExistence type="inferred from homology"/>
<dbReference type="GO" id="GO:0005840">
    <property type="term" value="C:ribosome"/>
    <property type="evidence" value="ECO:0007669"/>
    <property type="project" value="UniProtKB-KW"/>
</dbReference>
<dbReference type="GO" id="GO:0003735">
    <property type="term" value="F:structural constituent of ribosome"/>
    <property type="evidence" value="ECO:0007669"/>
    <property type="project" value="TreeGrafter"/>
</dbReference>
<dbReference type="Proteomes" id="UP000245720">
    <property type="component" value="Unassembled WGS sequence"/>
</dbReference>
<evidence type="ECO:0000256" key="1">
    <source>
        <dbReference type="ARBA" id="ARBA00006767"/>
    </source>
</evidence>
<comment type="similarity">
    <text evidence="1">Belongs to the bacterial ribosomal protein bS1 family.</text>
</comment>
<feature type="domain" description="S1 motif" evidence="4">
    <location>
        <begin position="208"/>
        <end position="234"/>
    </location>
</feature>
<accession>A0A315Y4Q4</accession>
<dbReference type="GO" id="GO:0003729">
    <property type="term" value="F:mRNA binding"/>
    <property type="evidence" value="ECO:0007669"/>
    <property type="project" value="TreeGrafter"/>
</dbReference>
<keyword evidence="2 5" id="KW-0689">Ribosomal protein</keyword>
<dbReference type="PANTHER" id="PTHR10724">
    <property type="entry name" value="30S RIBOSOMAL PROTEIN S1"/>
    <property type="match status" value="1"/>
</dbReference>
<dbReference type="InterPro" id="IPR003029">
    <property type="entry name" value="S1_domain"/>
</dbReference>
<dbReference type="GO" id="GO:1990904">
    <property type="term" value="C:ribonucleoprotein complex"/>
    <property type="evidence" value="ECO:0007669"/>
    <property type="project" value="UniProtKB-KW"/>
</dbReference>
<dbReference type="AlphaFoldDB" id="A0A315Y4Q4"/>
<dbReference type="RefSeq" id="WP_109725158.1">
    <property type="nucleotide sequence ID" value="NZ_QGDI01000001.1"/>
</dbReference>
<evidence type="ECO:0000313" key="5">
    <source>
        <dbReference type="EMBL" id="PWJ15355.1"/>
    </source>
</evidence>
<dbReference type="EMBL" id="QGDI01000001">
    <property type="protein sequence ID" value="PWJ15355.1"/>
    <property type="molecule type" value="Genomic_DNA"/>
</dbReference>
<evidence type="ECO:0000256" key="2">
    <source>
        <dbReference type="ARBA" id="ARBA00022980"/>
    </source>
</evidence>